<dbReference type="GO" id="GO:0005886">
    <property type="term" value="C:plasma membrane"/>
    <property type="evidence" value="ECO:0007669"/>
    <property type="project" value="UniProtKB-SubCell"/>
</dbReference>
<evidence type="ECO:0000256" key="7">
    <source>
        <dbReference type="HAMAP-Rule" id="MF_00862"/>
    </source>
</evidence>
<dbReference type="NCBIfam" id="NF006029">
    <property type="entry name" value="PRK08168.1"/>
    <property type="match status" value="1"/>
</dbReference>
<comment type="subunit">
    <text evidence="7">Forms a complex with DabA.</text>
</comment>
<dbReference type="PANTHER" id="PTHR42829">
    <property type="entry name" value="NADH-UBIQUINONE OXIDOREDUCTASE CHAIN 5"/>
    <property type="match status" value="1"/>
</dbReference>
<evidence type="ECO:0000256" key="8">
    <source>
        <dbReference type="RuleBase" id="RU000320"/>
    </source>
</evidence>
<feature type="transmembrane region" description="Helical" evidence="7">
    <location>
        <begin position="167"/>
        <end position="189"/>
    </location>
</feature>
<dbReference type="GO" id="GO:0015990">
    <property type="term" value="P:electron transport coupled proton transport"/>
    <property type="evidence" value="ECO:0007669"/>
    <property type="project" value="TreeGrafter"/>
</dbReference>
<dbReference type="Pfam" id="PF00662">
    <property type="entry name" value="Proton_antipo_N"/>
    <property type="match status" value="1"/>
</dbReference>
<name>A0A1U7JLV5_9HYPH</name>
<dbReference type="GO" id="GO:0042773">
    <property type="term" value="P:ATP synthesis coupled electron transport"/>
    <property type="evidence" value="ECO:0007669"/>
    <property type="project" value="InterPro"/>
</dbReference>
<sequence>MSILSLAPLAAPLALIGAGLVARGQKGIRPTKALEVSRWATVAALVIAVASALVLPFTGSATSPLLGAMEVGVSIRLDALSVIMMVLVAFVGTIVVQFSRNYMDGDPEQGRFMGQLCITVACVMLLVLSGNLVQLAVSWIMTSLAFDRLLVFYKDRPKARLAARKKFIVARIGDMCLIAAVVLVVSAFGTSDIAQILSSADGLTRAPDGVTLATFLFVVAAITKSAQFPTHGWLTEVMETPTPVSALLHAGIINAGGFLIVRMADVMVLSGSALHVLAMVGGFTALFGAIVMLTQTSVKVSLAWSTVSQMGFMLLQCGLGLFPLAVLHIVTHSLYKAHAFLSSGSVVEIARASWIPDATKPDAGRLALGLVMALALYGVIGALFGLSVQTPVQVFALGTILVMGLTFLFAQASTGKTSQYILVRILGTSVVVSVAYFALHGLSGLALGHMLPAPLQPDLWAVAIMVLAVVSFAVVTFLQIFQPSNATSSFWRAARVHAANGFYANTYFDRFVGALNRPAGSSN</sequence>
<evidence type="ECO:0000259" key="10">
    <source>
        <dbReference type="Pfam" id="PF00662"/>
    </source>
</evidence>
<evidence type="ECO:0000313" key="11">
    <source>
        <dbReference type="EMBL" id="OKL45672.1"/>
    </source>
</evidence>
<dbReference type="RefSeq" id="WP_028483051.1">
    <property type="nucleotide sequence ID" value="NZ_LVVZ01000004.1"/>
</dbReference>
<evidence type="ECO:0000256" key="3">
    <source>
        <dbReference type="ARBA" id="ARBA00022475"/>
    </source>
</evidence>
<dbReference type="EMBL" id="LVVZ01000004">
    <property type="protein sequence ID" value="OKL45672.1"/>
    <property type="molecule type" value="Genomic_DNA"/>
</dbReference>
<dbReference type="HAMAP" id="MF_00862">
    <property type="entry name" value="DabB"/>
    <property type="match status" value="1"/>
</dbReference>
<keyword evidence="12" id="KW-1185">Reference proteome</keyword>
<evidence type="ECO:0000256" key="4">
    <source>
        <dbReference type="ARBA" id="ARBA00022692"/>
    </source>
</evidence>
<feature type="transmembrane region" description="Helical" evidence="7">
    <location>
        <begin position="79"/>
        <end position="98"/>
    </location>
</feature>
<evidence type="ECO:0000256" key="1">
    <source>
        <dbReference type="ARBA" id="ARBA00004127"/>
    </source>
</evidence>
<comment type="subcellular location">
    <subcellularLocation>
        <location evidence="7">Cell membrane</location>
        <topology evidence="7">Multi-pass membrane protein</topology>
    </subcellularLocation>
    <subcellularLocation>
        <location evidence="1">Endomembrane system</location>
        <topology evidence="1">Multi-pass membrane protein</topology>
    </subcellularLocation>
    <subcellularLocation>
        <location evidence="8">Membrane</location>
        <topology evidence="8">Multi-pass membrane protein</topology>
    </subcellularLocation>
</comment>
<dbReference type="InterPro" id="IPR003945">
    <property type="entry name" value="NU5C-like"/>
</dbReference>
<feature type="transmembrane region" description="Helical" evidence="7">
    <location>
        <begin position="39"/>
        <end position="58"/>
    </location>
</feature>
<feature type="transmembrane region" description="Helical" evidence="7">
    <location>
        <begin position="421"/>
        <end position="439"/>
    </location>
</feature>
<evidence type="ECO:0000256" key="6">
    <source>
        <dbReference type="ARBA" id="ARBA00023136"/>
    </source>
</evidence>
<feature type="transmembrane region" description="Helical" evidence="7">
    <location>
        <begin position="459"/>
        <end position="481"/>
    </location>
</feature>
<evidence type="ECO:0000256" key="5">
    <source>
        <dbReference type="ARBA" id="ARBA00022989"/>
    </source>
</evidence>
<proteinExistence type="inferred from homology"/>
<feature type="transmembrane region" description="Helical" evidence="7">
    <location>
        <begin position="392"/>
        <end position="409"/>
    </location>
</feature>
<dbReference type="InterPro" id="IPR001516">
    <property type="entry name" value="Proton_antipo_N"/>
</dbReference>
<reference evidence="11 12" key="1">
    <citation type="submission" date="2016-03" db="EMBL/GenBank/DDBJ databases">
        <title>Genome sequence of Nesiotobacter sp. nov., a moderately halophilic alphaproteobacterium isolated from the Yellow Sea, China.</title>
        <authorList>
            <person name="Zhang G."/>
            <person name="Zhang R."/>
        </authorList>
    </citation>
    <scope>NUCLEOTIDE SEQUENCE [LARGE SCALE GENOMIC DNA]</scope>
    <source>
        <strain evidence="11 12">WB1-6</strain>
    </source>
</reference>
<dbReference type="Pfam" id="PF00361">
    <property type="entry name" value="Proton_antipo_M"/>
    <property type="match status" value="1"/>
</dbReference>
<feature type="transmembrane region" description="Helical" evidence="7">
    <location>
        <begin position="273"/>
        <end position="293"/>
    </location>
</feature>
<dbReference type="InterPro" id="IPR046396">
    <property type="entry name" value="Transporter_DabB"/>
</dbReference>
<feature type="domain" description="NADH:quinone oxidoreductase/Mrp antiporter transmembrane" evidence="9">
    <location>
        <begin position="129"/>
        <end position="347"/>
    </location>
</feature>
<evidence type="ECO:0000256" key="2">
    <source>
        <dbReference type="ARBA" id="ARBA00022448"/>
    </source>
</evidence>
<dbReference type="Proteomes" id="UP000185783">
    <property type="component" value="Unassembled WGS sequence"/>
</dbReference>
<comment type="caution">
    <text evidence="11">The sequence shown here is derived from an EMBL/GenBank/DDBJ whole genome shotgun (WGS) entry which is preliminary data.</text>
</comment>
<comment type="function">
    <text evidence="7">Part of an energy-coupled inorganic carbon pump.</text>
</comment>
<evidence type="ECO:0000313" key="12">
    <source>
        <dbReference type="Proteomes" id="UP000185783"/>
    </source>
</evidence>
<dbReference type="PRINTS" id="PR01434">
    <property type="entry name" value="NADHDHGNASE5"/>
</dbReference>
<feature type="transmembrane region" description="Helical" evidence="7">
    <location>
        <begin position="118"/>
        <end position="146"/>
    </location>
</feature>
<dbReference type="AlphaFoldDB" id="A0A1U7JLV5"/>
<keyword evidence="4 7" id="KW-0812">Transmembrane</keyword>
<protein>
    <recommendedName>
        <fullName evidence="7">Probable inorganic carbon transporter subunit DabB</fullName>
    </recommendedName>
</protein>
<dbReference type="STRING" id="197461.A3843_01690"/>
<feature type="transmembrane region" description="Helical" evidence="7">
    <location>
        <begin position="366"/>
        <end position="386"/>
    </location>
</feature>
<comment type="similarity">
    <text evidence="7">Belongs to the inorganic carbon transporter (TC 9.A.2) DabB family.</text>
</comment>
<dbReference type="InterPro" id="IPR001750">
    <property type="entry name" value="ND/Mrp_TM"/>
</dbReference>
<organism evidence="11 12">
    <name type="scientific">Pseudovibrio exalbescens</name>
    <dbReference type="NCBI Taxonomy" id="197461"/>
    <lineage>
        <taxon>Bacteria</taxon>
        <taxon>Pseudomonadati</taxon>
        <taxon>Pseudomonadota</taxon>
        <taxon>Alphaproteobacteria</taxon>
        <taxon>Hyphomicrobiales</taxon>
        <taxon>Stappiaceae</taxon>
        <taxon>Pseudovibrio</taxon>
    </lineage>
</organism>
<gene>
    <name evidence="7" type="primary">dabB</name>
    <name evidence="11" type="ORF">A3843_01690</name>
</gene>
<feature type="transmembrane region" description="Helical" evidence="7">
    <location>
        <begin position="313"/>
        <end position="335"/>
    </location>
</feature>
<evidence type="ECO:0000259" key="9">
    <source>
        <dbReference type="Pfam" id="PF00361"/>
    </source>
</evidence>
<dbReference type="GO" id="GO:0008137">
    <property type="term" value="F:NADH dehydrogenase (ubiquinone) activity"/>
    <property type="evidence" value="ECO:0007669"/>
    <property type="project" value="InterPro"/>
</dbReference>
<dbReference type="PANTHER" id="PTHR42829:SF1">
    <property type="entry name" value="INORGANIC CARBON TRANSPORTER SUBUNIT DABB-RELATED"/>
    <property type="match status" value="1"/>
</dbReference>
<dbReference type="GO" id="GO:0012505">
    <property type="term" value="C:endomembrane system"/>
    <property type="evidence" value="ECO:0007669"/>
    <property type="project" value="UniProtKB-SubCell"/>
</dbReference>
<keyword evidence="3 7" id="KW-1003">Cell membrane</keyword>
<keyword evidence="6 7" id="KW-0472">Membrane</keyword>
<feature type="transmembrane region" description="Helical" evidence="7">
    <location>
        <begin position="243"/>
        <end position="261"/>
    </location>
</feature>
<keyword evidence="2 7" id="KW-0813">Transport</keyword>
<dbReference type="GO" id="GO:0003954">
    <property type="term" value="F:NADH dehydrogenase activity"/>
    <property type="evidence" value="ECO:0007669"/>
    <property type="project" value="TreeGrafter"/>
</dbReference>
<accession>A0A1U7JLV5</accession>
<keyword evidence="5 7" id="KW-1133">Transmembrane helix</keyword>
<feature type="domain" description="NADH-Ubiquinone oxidoreductase (complex I) chain 5 N-terminal" evidence="10">
    <location>
        <begin position="67"/>
        <end position="113"/>
    </location>
</feature>